<evidence type="ECO:0000256" key="2">
    <source>
        <dbReference type="SAM" id="MobiDB-lite"/>
    </source>
</evidence>
<comment type="similarity">
    <text evidence="1">Belongs to the multicopper oxidase family.</text>
</comment>
<feature type="domain" description="Plastocyanin-like" evidence="5">
    <location>
        <begin position="358"/>
        <end position="420"/>
    </location>
</feature>
<dbReference type="InterPro" id="IPR008972">
    <property type="entry name" value="Cupredoxin"/>
</dbReference>
<dbReference type="PANTHER" id="PTHR48267:SF1">
    <property type="entry name" value="BILIRUBIN OXIDASE"/>
    <property type="match status" value="1"/>
</dbReference>
<dbReference type="CDD" id="cd13844">
    <property type="entry name" value="CuRO_1_BOD_CotA_like"/>
    <property type="match status" value="1"/>
</dbReference>
<evidence type="ECO:0000313" key="7">
    <source>
        <dbReference type="Proteomes" id="UP001244341"/>
    </source>
</evidence>
<dbReference type="PANTHER" id="PTHR48267">
    <property type="entry name" value="CUPREDOXIN SUPERFAMILY PROTEIN"/>
    <property type="match status" value="1"/>
</dbReference>
<evidence type="ECO:0000259" key="5">
    <source>
        <dbReference type="Pfam" id="PF07732"/>
    </source>
</evidence>
<gene>
    <name evidence="6" type="ORF">OEZ85_011322</name>
</gene>
<evidence type="ECO:0000259" key="4">
    <source>
        <dbReference type="Pfam" id="PF07731"/>
    </source>
</evidence>
<protein>
    <recommendedName>
        <fullName evidence="8">Plastocyanin-like domain-containing protein</fullName>
    </recommendedName>
</protein>
<feature type="region of interest" description="Disordered" evidence="2">
    <location>
        <begin position="38"/>
        <end position="75"/>
    </location>
</feature>
<feature type="chain" id="PRO_5047313425" description="Plastocyanin-like domain-containing protein" evidence="3">
    <location>
        <begin position="25"/>
        <end position="842"/>
    </location>
</feature>
<keyword evidence="3" id="KW-0732">Signal</keyword>
<organism evidence="6 7">
    <name type="scientific">Tetradesmus obliquus</name>
    <name type="common">Green alga</name>
    <name type="synonym">Acutodesmus obliquus</name>
    <dbReference type="NCBI Taxonomy" id="3088"/>
    <lineage>
        <taxon>Eukaryota</taxon>
        <taxon>Viridiplantae</taxon>
        <taxon>Chlorophyta</taxon>
        <taxon>core chlorophytes</taxon>
        <taxon>Chlorophyceae</taxon>
        <taxon>CS clade</taxon>
        <taxon>Sphaeropleales</taxon>
        <taxon>Scenedesmaceae</taxon>
        <taxon>Tetradesmus</taxon>
    </lineage>
</organism>
<reference evidence="6 7" key="1">
    <citation type="submission" date="2023-05" db="EMBL/GenBank/DDBJ databases">
        <title>A 100% complete, gapless, phased diploid assembly of the Scenedesmus obliquus UTEX 3031 genome.</title>
        <authorList>
            <person name="Biondi T.C."/>
            <person name="Hanschen E.R."/>
            <person name="Kwon T."/>
            <person name="Eng W."/>
            <person name="Kruse C.P.S."/>
            <person name="Koehler S.I."/>
            <person name="Kunde Y."/>
            <person name="Gleasner C.D."/>
            <person name="You Mak K.T."/>
            <person name="Polle J."/>
            <person name="Hovde B.T."/>
            <person name="Starkenburg S.R."/>
        </authorList>
    </citation>
    <scope>NUCLEOTIDE SEQUENCE [LARGE SCALE GENOMIC DNA]</scope>
    <source>
        <strain evidence="6 7">DOE0152z</strain>
    </source>
</reference>
<proteinExistence type="inferred from homology"/>
<dbReference type="Pfam" id="PF07731">
    <property type="entry name" value="Cu-oxidase_2"/>
    <property type="match status" value="1"/>
</dbReference>
<keyword evidence="7" id="KW-1185">Reference proteome</keyword>
<dbReference type="Proteomes" id="UP001244341">
    <property type="component" value="Chromosome 3b"/>
</dbReference>
<evidence type="ECO:0000313" key="6">
    <source>
        <dbReference type="EMBL" id="WIA11195.1"/>
    </source>
</evidence>
<dbReference type="InterPro" id="IPR045087">
    <property type="entry name" value="Cu-oxidase_fam"/>
</dbReference>
<evidence type="ECO:0000256" key="3">
    <source>
        <dbReference type="SAM" id="SignalP"/>
    </source>
</evidence>
<evidence type="ECO:0000256" key="1">
    <source>
        <dbReference type="ARBA" id="ARBA00010609"/>
    </source>
</evidence>
<dbReference type="PRINTS" id="PR01217">
    <property type="entry name" value="PRICHEXTENSN"/>
</dbReference>
<dbReference type="SUPFAM" id="SSF49503">
    <property type="entry name" value="Cupredoxins"/>
    <property type="match status" value="3"/>
</dbReference>
<dbReference type="InterPro" id="IPR011706">
    <property type="entry name" value="Cu-oxidase_C"/>
</dbReference>
<dbReference type="Gene3D" id="2.60.40.420">
    <property type="entry name" value="Cupredoxins - blue copper proteins"/>
    <property type="match status" value="3"/>
</dbReference>
<feature type="compositionally biased region" description="Pro residues" evidence="2">
    <location>
        <begin position="112"/>
        <end position="152"/>
    </location>
</feature>
<dbReference type="InterPro" id="IPR011707">
    <property type="entry name" value="Cu-oxidase-like_N"/>
</dbReference>
<feature type="signal peptide" evidence="3">
    <location>
        <begin position="1"/>
        <end position="24"/>
    </location>
</feature>
<dbReference type="Pfam" id="PF07732">
    <property type="entry name" value="Cu-oxidase_3"/>
    <property type="match status" value="1"/>
</dbReference>
<evidence type="ECO:0008006" key="8">
    <source>
        <dbReference type="Google" id="ProtNLM"/>
    </source>
</evidence>
<accession>A0ABY8TQD7</accession>
<dbReference type="EMBL" id="CP126210">
    <property type="protein sequence ID" value="WIA11195.1"/>
    <property type="molecule type" value="Genomic_DNA"/>
</dbReference>
<feature type="compositionally biased region" description="Basic and acidic residues" evidence="2">
    <location>
        <begin position="51"/>
        <end position="72"/>
    </location>
</feature>
<feature type="region of interest" description="Disordered" evidence="2">
    <location>
        <begin position="111"/>
        <end position="167"/>
    </location>
</feature>
<feature type="compositionally biased region" description="Low complexity" evidence="2">
    <location>
        <begin position="153"/>
        <end position="162"/>
    </location>
</feature>
<feature type="domain" description="Plastocyanin-like" evidence="4">
    <location>
        <begin position="707"/>
        <end position="824"/>
    </location>
</feature>
<name>A0ABY8TQD7_TETOB</name>
<sequence length="842" mass="90252">MACSPRYVWAVTLLLLLEAALVQAQSNAADSLDYSLTSATGKASSPKKPKKGEAGSKCKLDKANKKGAKGDECNEGLTCCNDPLNDIGKNGKDTDKKDKYGVCAEDCNNITPPSPAPIPPPTPGGIPPATPPSPSPPPPLPSPSPSPAPPASPAVRPSTAPAPGLPPEAPPPVYVDAAVLNPACVAKYQLPLLLPPIMPKLTGAAALNPQYDEYEISAREIMQTVLPTSKPVDAPPECASYIPTPQTKVWAYGTVDVSGSTTHNWPSFTIEATRSKPLQVKWVNQLVDSSGRYLQHMFADQLEQTLHCTAASTKYTGPVPLVPHVHGSQGVRDDSDGYTEAWFMPDAVNGANFAQNGSWHGILKQRALATNPSLAYGPGYVTYNYPTDQRPTQLWYHDHSLGITRLNVYAGLAGFFMVRDAFPQNSPELPGLPYPPPGSVAPELVRELPLAIQDRAFDVNNQLYYPKQDNLTLPPADALPLGPVPPTWVPGKCRWPYAQLVEPVLREPYRLRILNGCNSKTLIIYFSTTQPTLGQLVAPDSASVPFWVVGNEGGFLPSLVGPVTQVLLGPAERYDIVIDFSAVDAASNKVYMLNKGPGLPYDGANVGDGTTIHIAQVMLFDIQPAPAVNPPFNATVRATLSSAMLAKFNSAPTTLPPATKTRQFTLLEEFGISGNPAAQFLGIVDSTSPANLLGIKQLWMSPVTALTAPNTVEEWTIINLTADAHPIHIHESYFEVVRHELVQISSSGGFSFTGPVGLPANLLTGQITSAPCGAAQQCLVQKDTTLMPPGYATTVRLRTGGRPGLFVWHCHLLEHEDNEMMHPYCIGNPGYTNPHTNMPMCA</sequence>